<evidence type="ECO:0000256" key="8">
    <source>
        <dbReference type="ARBA" id="ARBA00022691"/>
    </source>
</evidence>
<keyword evidence="4" id="KW-0963">Cytoplasm</keyword>
<dbReference type="PANTHER" id="PTHR30027:SF3">
    <property type="entry name" value="16S RRNA (URACIL(1498)-N(3))-METHYLTRANSFERASE"/>
    <property type="match status" value="1"/>
</dbReference>
<dbReference type="NCBIfam" id="NF008693">
    <property type="entry name" value="PRK11713.2-3"/>
    <property type="match status" value="1"/>
</dbReference>
<dbReference type="InterPro" id="IPR029028">
    <property type="entry name" value="Alpha/beta_knot_MTases"/>
</dbReference>
<comment type="similarity">
    <text evidence="2">Belongs to the RNA methyltransferase RsmE family.</text>
</comment>
<comment type="function">
    <text evidence="9">Specifically methylates the N3 position of the uracil ring of uridine 1498 (m3U1498) in 16S rRNA. Acts on the fully assembled 30S ribosomal subunit.</text>
</comment>
<name>A0A6J6F065_9ZZZZ</name>
<keyword evidence="8" id="KW-0949">S-adenosyl-L-methionine</keyword>
<dbReference type="NCBIfam" id="TIGR00046">
    <property type="entry name" value="RsmE family RNA methyltransferase"/>
    <property type="match status" value="1"/>
</dbReference>
<evidence type="ECO:0000256" key="9">
    <source>
        <dbReference type="ARBA" id="ARBA00025699"/>
    </source>
</evidence>
<evidence type="ECO:0000259" key="12">
    <source>
        <dbReference type="Pfam" id="PF20260"/>
    </source>
</evidence>
<reference evidence="13" key="1">
    <citation type="submission" date="2020-05" db="EMBL/GenBank/DDBJ databases">
        <authorList>
            <person name="Chiriac C."/>
            <person name="Salcher M."/>
            <person name="Ghai R."/>
            <person name="Kavagutti S V."/>
        </authorList>
    </citation>
    <scope>NUCLEOTIDE SEQUENCE</scope>
</reference>
<dbReference type="Pfam" id="PF20260">
    <property type="entry name" value="PUA_4"/>
    <property type="match status" value="1"/>
</dbReference>
<organism evidence="13">
    <name type="scientific">freshwater metagenome</name>
    <dbReference type="NCBI Taxonomy" id="449393"/>
    <lineage>
        <taxon>unclassified sequences</taxon>
        <taxon>metagenomes</taxon>
        <taxon>ecological metagenomes</taxon>
    </lineage>
</organism>
<dbReference type="InterPro" id="IPR029026">
    <property type="entry name" value="tRNA_m1G_MTases_N"/>
</dbReference>
<evidence type="ECO:0000256" key="7">
    <source>
        <dbReference type="ARBA" id="ARBA00022679"/>
    </source>
</evidence>
<dbReference type="PIRSF" id="PIRSF015601">
    <property type="entry name" value="MTase_slr0722"/>
    <property type="match status" value="1"/>
</dbReference>
<evidence type="ECO:0000256" key="3">
    <source>
        <dbReference type="ARBA" id="ARBA00012328"/>
    </source>
</evidence>
<dbReference type="InterPro" id="IPR006700">
    <property type="entry name" value="RsmE"/>
</dbReference>
<dbReference type="AlphaFoldDB" id="A0A6J6F065"/>
<evidence type="ECO:0000256" key="2">
    <source>
        <dbReference type="ARBA" id="ARBA00005528"/>
    </source>
</evidence>
<dbReference type="GO" id="GO:0070475">
    <property type="term" value="P:rRNA base methylation"/>
    <property type="evidence" value="ECO:0007669"/>
    <property type="project" value="TreeGrafter"/>
</dbReference>
<dbReference type="CDD" id="cd18084">
    <property type="entry name" value="RsmE-like"/>
    <property type="match status" value="1"/>
</dbReference>
<gene>
    <name evidence="13" type="ORF">UFOPK1684_01196</name>
</gene>
<evidence type="ECO:0000313" key="13">
    <source>
        <dbReference type="EMBL" id="CAB4578288.1"/>
    </source>
</evidence>
<evidence type="ECO:0000256" key="1">
    <source>
        <dbReference type="ARBA" id="ARBA00004496"/>
    </source>
</evidence>
<feature type="domain" description="Ribosomal RNA small subunit methyltransferase E PUA-like" evidence="12">
    <location>
        <begin position="21"/>
        <end position="67"/>
    </location>
</feature>
<keyword evidence="6" id="KW-0489">Methyltransferase</keyword>
<dbReference type="SUPFAM" id="SSF75217">
    <property type="entry name" value="alpha/beta knot"/>
    <property type="match status" value="1"/>
</dbReference>
<dbReference type="GO" id="GO:0070042">
    <property type="term" value="F:rRNA (uridine-N3-)-methyltransferase activity"/>
    <property type="evidence" value="ECO:0007669"/>
    <property type="project" value="TreeGrafter"/>
</dbReference>
<evidence type="ECO:0000256" key="10">
    <source>
        <dbReference type="ARBA" id="ARBA00047944"/>
    </source>
</evidence>
<feature type="domain" description="Ribosomal RNA small subunit methyltransferase E methyltransferase" evidence="11">
    <location>
        <begin position="77"/>
        <end position="236"/>
    </location>
</feature>
<evidence type="ECO:0000256" key="4">
    <source>
        <dbReference type="ARBA" id="ARBA00022490"/>
    </source>
</evidence>
<evidence type="ECO:0000256" key="6">
    <source>
        <dbReference type="ARBA" id="ARBA00022603"/>
    </source>
</evidence>
<comment type="subcellular location">
    <subcellularLocation>
        <location evidence="1">Cytoplasm</location>
    </subcellularLocation>
</comment>
<keyword evidence="5" id="KW-0698">rRNA processing</keyword>
<dbReference type="InterPro" id="IPR046886">
    <property type="entry name" value="RsmE_MTase_dom"/>
</dbReference>
<dbReference type="Pfam" id="PF04452">
    <property type="entry name" value="Methyltrans_RNA"/>
    <property type="match status" value="1"/>
</dbReference>
<dbReference type="EC" id="2.1.1.193" evidence="3"/>
<dbReference type="GO" id="GO:0005737">
    <property type="term" value="C:cytoplasm"/>
    <property type="evidence" value="ECO:0007669"/>
    <property type="project" value="UniProtKB-SubCell"/>
</dbReference>
<dbReference type="InterPro" id="IPR046887">
    <property type="entry name" value="RsmE_PUA-like"/>
</dbReference>
<dbReference type="InterPro" id="IPR015947">
    <property type="entry name" value="PUA-like_sf"/>
</dbReference>
<proteinExistence type="inferred from homology"/>
<accession>A0A6J6F065</accession>
<keyword evidence="7" id="KW-0808">Transferase</keyword>
<sequence length="243" mass="25539">MAHLYVSASPGPWVVGDTIALTGDEAHHAARVARLTVGETTAVGDGNGMMAQATVASVSGSEVTVTLGSVEHQGRPTPEIWLAQALAKGDRDERAIQASTELGIDRVIPYQATRSISTWKGDKVAKGVARWTKIVTEATKQALRAYVPQVSEPQTTAELGARASECQIVVLDPLATETLSQFRPVGDRPILLVVGPEGGLSPEELSTLEKSGATRRKLGESVLRTSSAGPAALAVLNVSLGRW</sequence>
<dbReference type="Gene3D" id="3.40.1280.10">
    <property type="match status" value="1"/>
</dbReference>
<protein>
    <recommendedName>
        <fullName evidence="3">16S rRNA (uracil(1498)-N(3))-methyltransferase</fullName>
        <ecNumber evidence="3">2.1.1.193</ecNumber>
    </recommendedName>
</protein>
<comment type="catalytic activity">
    <reaction evidence="10">
        <text>uridine(1498) in 16S rRNA + S-adenosyl-L-methionine = N(3)-methyluridine(1498) in 16S rRNA + S-adenosyl-L-homocysteine + H(+)</text>
        <dbReference type="Rhea" id="RHEA:42920"/>
        <dbReference type="Rhea" id="RHEA-COMP:10283"/>
        <dbReference type="Rhea" id="RHEA-COMP:10284"/>
        <dbReference type="ChEBI" id="CHEBI:15378"/>
        <dbReference type="ChEBI" id="CHEBI:57856"/>
        <dbReference type="ChEBI" id="CHEBI:59789"/>
        <dbReference type="ChEBI" id="CHEBI:65315"/>
        <dbReference type="ChEBI" id="CHEBI:74502"/>
        <dbReference type="EC" id="2.1.1.193"/>
    </reaction>
</comment>
<dbReference type="PANTHER" id="PTHR30027">
    <property type="entry name" value="RIBOSOMAL RNA SMALL SUBUNIT METHYLTRANSFERASE E"/>
    <property type="match status" value="1"/>
</dbReference>
<dbReference type="SUPFAM" id="SSF88697">
    <property type="entry name" value="PUA domain-like"/>
    <property type="match status" value="1"/>
</dbReference>
<dbReference type="EMBL" id="CAEZTM010000065">
    <property type="protein sequence ID" value="CAB4578288.1"/>
    <property type="molecule type" value="Genomic_DNA"/>
</dbReference>
<evidence type="ECO:0000256" key="5">
    <source>
        <dbReference type="ARBA" id="ARBA00022552"/>
    </source>
</evidence>
<evidence type="ECO:0000259" key="11">
    <source>
        <dbReference type="Pfam" id="PF04452"/>
    </source>
</evidence>